<reference evidence="1" key="1">
    <citation type="submission" date="2022-05" db="EMBL/GenBank/DDBJ databases">
        <title>Chromosome-level genome of Chaenocephalus aceratus.</title>
        <authorList>
            <person name="Park H."/>
        </authorList>
    </citation>
    <scope>NUCLEOTIDE SEQUENCE</scope>
    <source>
        <strain evidence="1">KU_202001</strain>
    </source>
</reference>
<dbReference type="EMBL" id="CM043794">
    <property type="protein sequence ID" value="KAI4818618.1"/>
    <property type="molecule type" value="Genomic_DNA"/>
</dbReference>
<protein>
    <submittedName>
        <fullName evidence="1">Uncharacterized protein</fullName>
    </submittedName>
</protein>
<evidence type="ECO:0000313" key="2">
    <source>
        <dbReference type="Proteomes" id="UP001057452"/>
    </source>
</evidence>
<dbReference type="Proteomes" id="UP001057452">
    <property type="component" value="Chromosome 10"/>
</dbReference>
<comment type="caution">
    <text evidence="1">The sequence shown here is derived from an EMBL/GenBank/DDBJ whole genome shotgun (WGS) entry which is preliminary data.</text>
</comment>
<organism evidence="1 2">
    <name type="scientific">Chaenocephalus aceratus</name>
    <name type="common">Blackfin icefish</name>
    <name type="synonym">Chaenichthys aceratus</name>
    <dbReference type="NCBI Taxonomy" id="36190"/>
    <lineage>
        <taxon>Eukaryota</taxon>
        <taxon>Metazoa</taxon>
        <taxon>Chordata</taxon>
        <taxon>Craniata</taxon>
        <taxon>Vertebrata</taxon>
        <taxon>Euteleostomi</taxon>
        <taxon>Actinopterygii</taxon>
        <taxon>Neopterygii</taxon>
        <taxon>Teleostei</taxon>
        <taxon>Neoteleostei</taxon>
        <taxon>Acanthomorphata</taxon>
        <taxon>Eupercaria</taxon>
        <taxon>Perciformes</taxon>
        <taxon>Notothenioidei</taxon>
        <taxon>Channichthyidae</taxon>
        <taxon>Chaenocephalus</taxon>
    </lineage>
</organism>
<keyword evidence="2" id="KW-1185">Reference proteome</keyword>
<proteinExistence type="predicted"/>
<accession>A0ACB9WY67</accession>
<sequence>MAALRRLIPLLTNSFKTGTFTTQKATKVLKVVSVGTAATGAAYYYYYCCSYRRSGLKSHVEARLFHPGAAISLCHR</sequence>
<evidence type="ECO:0000313" key="1">
    <source>
        <dbReference type="EMBL" id="KAI4818618.1"/>
    </source>
</evidence>
<name>A0ACB9WY67_CHAAC</name>
<gene>
    <name evidence="1" type="ORF">KUCAC02_003925</name>
</gene>